<comment type="subcellular location">
    <subcellularLocation>
        <location evidence="2">Membrane</location>
        <topology evidence="2">Single-pass type I membrane protein</topology>
    </subcellularLocation>
</comment>
<name>A0A2A2LVG2_9BILA</name>
<dbReference type="InterPro" id="IPR001170">
    <property type="entry name" value="ANPR/GUC"/>
</dbReference>
<evidence type="ECO:0000256" key="5">
    <source>
        <dbReference type="ARBA" id="ARBA00022729"/>
    </source>
</evidence>
<dbReference type="AlphaFoldDB" id="A0A2A2LVG2"/>
<reference evidence="17 18" key="1">
    <citation type="journal article" date="2017" name="Curr. Biol.">
        <title>Genome architecture and evolution of a unichromosomal asexual nematode.</title>
        <authorList>
            <person name="Fradin H."/>
            <person name="Zegar C."/>
            <person name="Gutwein M."/>
            <person name="Lucas J."/>
            <person name="Kovtun M."/>
            <person name="Corcoran D."/>
            <person name="Baugh L.R."/>
            <person name="Kiontke K."/>
            <person name="Gunsalus K."/>
            <person name="Fitch D.H."/>
            <person name="Piano F."/>
        </authorList>
    </citation>
    <scope>NUCLEOTIDE SEQUENCE [LARGE SCALE GENOMIC DNA]</scope>
    <source>
        <strain evidence="17">PF1309</strain>
    </source>
</reference>
<dbReference type="InterPro" id="IPR028082">
    <property type="entry name" value="Peripla_BP_I"/>
</dbReference>
<evidence type="ECO:0000256" key="2">
    <source>
        <dbReference type="ARBA" id="ARBA00004479"/>
    </source>
</evidence>
<dbReference type="GO" id="GO:0005524">
    <property type="term" value="F:ATP binding"/>
    <property type="evidence" value="ECO:0007669"/>
    <property type="project" value="InterPro"/>
</dbReference>
<dbReference type="PRINTS" id="PR00255">
    <property type="entry name" value="NATPEPTIDER"/>
</dbReference>
<dbReference type="Gene3D" id="1.10.510.10">
    <property type="entry name" value="Transferase(Phosphotransferase) domain 1"/>
    <property type="match status" value="1"/>
</dbReference>
<keyword evidence="11" id="KW-0325">Glycoprotein</keyword>
<dbReference type="GO" id="GO:0004672">
    <property type="term" value="F:protein kinase activity"/>
    <property type="evidence" value="ECO:0007669"/>
    <property type="project" value="InterPro"/>
</dbReference>
<evidence type="ECO:0000259" key="16">
    <source>
        <dbReference type="PROSITE" id="PS50011"/>
    </source>
</evidence>
<evidence type="ECO:0000256" key="7">
    <source>
        <dbReference type="ARBA" id="ARBA00022989"/>
    </source>
</evidence>
<evidence type="ECO:0000256" key="1">
    <source>
        <dbReference type="ARBA" id="ARBA00001436"/>
    </source>
</evidence>
<evidence type="ECO:0000256" key="4">
    <source>
        <dbReference type="ARBA" id="ARBA00022692"/>
    </source>
</evidence>
<dbReference type="InterPro" id="IPR001828">
    <property type="entry name" value="ANF_lig-bd_rcpt"/>
</dbReference>
<accession>A0A2A2LVG2</accession>
<keyword evidence="6" id="KW-0547">Nucleotide-binding</keyword>
<sequence length="996" mass="112958">MRLLHLLGALISSKIFFLLNLVLFCLVNAIVDNTFSSKTRIIRAKNGRQVILPFNVLSVLPKEPSEYNRYGLLIDRARPVFDVAAEDVVKKNLMPEGWINFTFVDDRMYEQISLAERWATIELFRAYYENRLDAIIGFADNYGLATVAKVSAGLRQGIPIITTIGIVSQLGSRMDFPFLTRMRGTDKALSATVYEIFGYHNVSADRNSSSPPFQYTKVGLFFHAKRNARNRAIQQEEEESQYVSTDCYFVLQSINKFFHKSHPIYKNWKQNIPHVAFDETLEYKNKIREWLRDLSMNANVIILCASPDTVREIMLAAHDLGMATSGDYGVINIDVSTGSHAERPWLMNNDTNSDENEKAKEAYKALKTISLRRSELEEYRNFETRVKKRAEEKYHYSKTTGKEYEMNNFISAFYDAVLLYAIALNETIANGLDPRNGHNITSSMWGRTFVGITGNVSIDANGDRYSDYSLLDLDPVQEKFVEVAYYSGATNELKKVSDFHWVGGRPPSDMPICGYDKSKCPKGYPLHVYLLMGAAGLILLLCALFSASGGDTSWNRSSLRCPGRSPGMICRAKMGRRRISKRRAKAKGKSTMGSCRKAILSSDPTPDAPPPQTSSGATRKISAIIDRKWSIFTRKKSSPNGDKNGGIVGNHVDRIKEVEDGECSPLNEVQFQLPLDRRVSSPSANSDAKKKSSNEDDFDNAAKKSLSLRNRKLSFAGVSFKSNSCGSIETIQQNATQIYTKTVVYKGTLVALKKLNIDLKKYPRFDLTRTQLMELKRMKDLQNEHITRFTGACLEHPHYYIVTEYCPKGSLEDILENEKIELDNMFKISLLHDLVKGMHFLHNSEIRSHGRLKSSNCVVDSRFVLKITDFGLHSIHAMEEKDNIEELGEHAYYKKKLWTSPELLRMGSLAPPIGNQKGDVYSFAIILHEMLFRKGVFNLEDESISPKEIVDRLTKIPTSVEDDLFRPFVPEQSDSDQEKIDPVRKFPQQVFQTKQN</sequence>
<keyword evidence="9 15" id="KW-0472">Membrane</keyword>
<evidence type="ECO:0000256" key="8">
    <source>
        <dbReference type="ARBA" id="ARBA00023134"/>
    </source>
</evidence>
<evidence type="ECO:0000313" key="17">
    <source>
        <dbReference type="EMBL" id="PAV90189.1"/>
    </source>
</evidence>
<evidence type="ECO:0000256" key="15">
    <source>
        <dbReference type="SAM" id="Phobius"/>
    </source>
</evidence>
<feature type="region of interest" description="Disordered" evidence="14">
    <location>
        <begin position="965"/>
        <end position="984"/>
    </location>
</feature>
<dbReference type="PANTHER" id="PTHR11920:SF494">
    <property type="entry name" value="ATRIAL NATRIURETIC PEPTIDE RECEPTOR 2"/>
    <property type="match status" value="1"/>
</dbReference>
<dbReference type="Pfam" id="PF07714">
    <property type="entry name" value="PK_Tyr_Ser-Thr"/>
    <property type="match status" value="1"/>
</dbReference>
<evidence type="ECO:0000256" key="10">
    <source>
        <dbReference type="ARBA" id="ARBA00023170"/>
    </source>
</evidence>
<keyword evidence="12" id="KW-0456">Lyase</keyword>
<comment type="catalytic activity">
    <reaction evidence="1">
        <text>GTP = 3',5'-cyclic GMP + diphosphate</text>
        <dbReference type="Rhea" id="RHEA:13665"/>
        <dbReference type="ChEBI" id="CHEBI:33019"/>
        <dbReference type="ChEBI" id="CHEBI:37565"/>
        <dbReference type="ChEBI" id="CHEBI:57746"/>
        <dbReference type="EC" id="4.6.1.2"/>
    </reaction>
</comment>
<keyword evidence="7 15" id="KW-1133">Transmembrane helix</keyword>
<feature type="transmembrane region" description="Helical" evidence="15">
    <location>
        <begin position="526"/>
        <end position="547"/>
    </location>
</feature>
<evidence type="ECO:0000256" key="14">
    <source>
        <dbReference type="SAM" id="MobiDB-lite"/>
    </source>
</evidence>
<keyword evidence="4 15" id="KW-0812">Transmembrane</keyword>
<evidence type="ECO:0000256" key="3">
    <source>
        <dbReference type="ARBA" id="ARBA00012202"/>
    </source>
</evidence>
<comment type="caution">
    <text evidence="17">The sequence shown here is derived from an EMBL/GenBank/DDBJ whole genome shotgun (WGS) entry which is preliminary data.</text>
</comment>
<feature type="domain" description="Protein kinase" evidence="16">
    <location>
        <begin position="714"/>
        <end position="996"/>
    </location>
</feature>
<dbReference type="GO" id="GO:0005886">
    <property type="term" value="C:plasma membrane"/>
    <property type="evidence" value="ECO:0007669"/>
    <property type="project" value="TreeGrafter"/>
</dbReference>
<dbReference type="InterPro" id="IPR011009">
    <property type="entry name" value="Kinase-like_dom_sf"/>
</dbReference>
<dbReference type="GO" id="GO:0004016">
    <property type="term" value="F:adenylate cyclase activity"/>
    <property type="evidence" value="ECO:0007669"/>
    <property type="project" value="TreeGrafter"/>
</dbReference>
<dbReference type="Proteomes" id="UP000218231">
    <property type="component" value="Unassembled WGS sequence"/>
</dbReference>
<dbReference type="FunFam" id="3.40.50.2300:FF:000721">
    <property type="entry name" value="Guanylate cyclase"/>
    <property type="match status" value="1"/>
</dbReference>
<dbReference type="EC" id="4.6.1.2" evidence="3"/>
<dbReference type="InterPro" id="IPR050401">
    <property type="entry name" value="Cyclic_nucleotide_synthase"/>
</dbReference>
<dbReference type="GO" id="GO:0004383">
    <property type="term" value="F:guanylate cyclase activity"/>
    <property type="evidence" value="ECO:0007669"/>
    <property type="project" value="UniProtKB-EC"/>
</dbReference>
<evidence type="ECO:0000256" key="6">
    <source>
        <dbReference type="ARBA" id="ARBA00022741"/>
    </source>
</evidence>
<dbReference type="GO" id="GO:0001653">
    <property type="term" value="F:peptide receptor activity"/>
    <property type="evidence" value="ECO:0007669"/>
    <property type="project" value="TreeGrafter"/>
</dbReference>
<protein>
    <recommendedName>
        <fullName evidence="3">guanylate cyclase</fullName>
        <ecNumber evidence="3">4.6.1.2</ecNumber>
    </recommendedName>
</protein>
<dbReference type="SUPFAM" id="SSF53822">
    <property type="entry name" value="Periplasmic binding protein-like I"/>
    <property type="match status" value="1"/>
</dbReference>
<keyword evidence="5" id="KW-0732">Signal</keyword>
<evidence type="ECO:0000256" key="11">
    <source>
        <dbReference type="ARBA" id="ARBA00023180"/>
    </source>
</evidence>
<dbReference type="STRING" id="2018661.A0A2A2LVG2"/>
<dbReference type="Pfam" id="PF01094">
    <property type="entry name" value="ANF_receptor"/>
    <property type="match status" value="1"/>
</dbReference>
<dbReference type="SUPFAM" id="SSF56112">
    <property type="entry name" value="Protein kinase-like (PK-like)"/>
    <property type="match status" value="1"/>
</dbReference>
<evidence type="ECO:0000256" key="13">
    <source>
        <dbReference type="ARBA" id="ARBA00023293"/>
    </source>
</evidence>
<feature type="region of interest" description="Disordered" evidence="14">
    <location>
        <begin position="674"/>
        <end position="698"/>
    </location>
</feature>
<dbReference type="OrthoDB" id="1890790at2759"/>
<dbReference type="InterPro" id="IPR000719">
    <property type="entry name" value="Prot_kinase_dom"/>
</dbReference>
<dbReference type="EMBL" id="LIAE01006391">
    <property type="protein sequence ID" value="PAV90189.1"/>
    <property type="molecule type" value="Genomic_DNA"/>
</dbReference>
<organism evidence="17 18">
    <name type="scientific">Diploscapter pachys</name>
    <dbReference type="NCBI Taxonomy" id="2018661"/>
    <lineage>
        <taxon>Eukaryota</taxon>
        <taxon>Metazoa</taxon>
        <taxon>Ecdysozoa</taxon>
        <taxon>Nematoda</taxon>
        <taxon>Chromadorea</taxon>
        <taxon>Rhabditida</taxon>
        <taxon>Rhabditina</taxon>
        <taxon>Rhabditomorpha</taxon>
        <taxon>Rhabditoidea</taxon>
        <taxon>Rhabditidae</taxon>
        <taxon>Diploscapter</taxon>
    </lineage>
</organism>
<feature type="transmembrane region" description="Helical" evidence="15">
    <location>
        <begin position="6"/>
        <end position="31"/>
    </location>
</feature>
<proteinExistence type="predicted"/>
<keyword evidence="8" id="KW-0342">GTP-binding</keyword>
<dbReference type="InterPro" id="IPR001245">
    <property type="entry name" value="Ser-Thr/Tyr_kinase_cat_dom"/>
</dbReference>
<keyword evidence="18" id="KW-1185">Reference proteome</keyword>
<evidence type="ECO:0000256" key="12">
    <source>
        <dbReference type="ARBA" id="ARBA00023239"/>
    </source>
</evidence>
<keyword evidence="13" id="KW-0141">cGMP biosynthesis</keyword>
<dbReference type="Gene3D" id="3.40.50.2300">
    <property type="match status" value="3"/>
</dbReference>
<dbReference type="GO" id="GO:0007168">
    <property type="term" value="P:receptor guanylyl cyclase signaling pathway"/>
    <property type="evidence" value="ECO:0007669"/>
    <property type="project" value="TreeGrafter"/>
</dbReference>
<gene>
    <name evidence="17" type="ORF">WR25_17240</name>
</gene>
<keyword evidence="10" id="KW-0675">Receptor</keyword>
<evidence type="ECO:0000313" key="18">
    <source>
        <dbReference type="Proteomes" id="UP000218231"/>
    </source>
</evidence>
<dbReference type="PROSITE" id="PS50011">
    <property type="entry name" value="PROTEIN_KINASE_DOM"/>
    <property type="match status" value="1"/>
</dbReference>
<feature type="region of interest" description="Disordered" evidence="14">
    <location>
        <begin position="580"/>
        <end position="619"/>
    </location>
</feature>
<dbReference type="GO" id="GO:0005525">
    <property type="term" value="F:GTP binding"/>
    <property type="evidence" value="ECO:0007669"/>
    <property type="project" value="UniProtKB-KW"/>
</dbReference>
<dbReference type="PANTHER" id="PTHR11920">
    <property type="entry name" value="GUANYLYL CYCLASE"/>
    <property type="match status" value="1"/>
</dbReference>
<evidence type="ECO:0000256" key="9">
    <source>
        <dbReference type="ARBA" id="ARBA00023136"/>
    </source>
</evidence>